<sequence>MQPFKLNDRGSFHMSDHRSVDRCCCVETTRVLSRTQLVCELRQSPGPDVKDAVLPPTEDPRLPGQHRPRDATIIYQTSRSAACRPPRQTRIPDSHNSEGRNQPQPSLRIAAATPDSAQVSRARSTKDNRRRPTQSPSSSSSVHIYGAPSFEGTDTGNKLV</sequence>
<dbReference type="AlphaFoldDB" id="A0AAN6UI50"/>
<keyword evidence="3" id="KW-1185">Reference proteome</keyword>
<evidence type="ECO:0000256" key="1">
    <source>
        <dbReference type="SAM" id="MobiDB-lite"/>
    </source>
</evidence>
<dbReference type="EMBL" id="MU853413">
    <property type="protein sequence ID" value="KAK4133165.1"/>
    <property type="molecule type" value="Genomic_DNA"/>
</dbReference>
<name>A0AAN6UI50_9PEZI</name>
<reference evidence="2" key="2">
    <citation type="submission" date="2023-05" db="EMBL/GenBank/DDBJ databases">
        <authorList>
            <consortium name="Lawrence Berkeley National Laboratory"/>
            <person name="Steindorff A."/>
            <person name="Hensen N."/>
            <person name="Bonometti L."/>
            <person name="Westerberg I."/>
            <person name="Brannstrom I.O."/>
            <person name="Guillou S."/>
            <person name="Cros-Aarteil S."/>
            <person name="Calhoun S."/>
            <person name="Haridas S."/>
            <person name="Kuo A."/>
            <person name="Mondo S."/>
            <person name="Pangilinan J."/>
            <person name="Riley R."/>
            <person name="Labutti K."/>
            <person name="Andreopoulos B."/>
            <person name="Lipzen A."/>
            <person name="Chen C."/>
            <person name="Yanf M."/>
            <person name="Daum C."/>
            <person name="Ng V."/>
            <person name="Clum A."/>
            <person name="Ohm R."/>
            <person name="Martin F."/>
            <person name="Silar P."/>
            <person name="Natvig D."/>
            <person name="Lalanne C."/>
            <person name="Gautier V."/>
            <person name="Ament-Velasquez S.L."/>
            <person name="Kruys A."/>
            <person name="Hutchinson M.I."/>
            <person name="Powell A.J."/>
            <person name="Barry K."/>
            <person name="Miller A.N."/>
            <person name="Grigoriev I.V."/>
            <person name="Debuchy R."/>
            <person name="Gladieux P."/>
            <person name="Thoren M.H."/>
            <person name="Johannesson H."/>
        </authorList>
    </citation>
    <scope>NUCLEOTIDE SEQUENCE</scope>
    <source>
        <strain evidence="2">CBS 123565</strain>
    </source>
</reference>
<accession>A0AAN6UI50</accession>
<organism evidence="2 3">
    <name type="scientific">Trichocladium antarcticum</name>
    <dbReference type="NCBI Taxonomy" id="1450529"/>
    <lineage>
        <taxon>Eukaryota</taxon>
        <taxon>Fungi</taxon>
        <taxon>Dikarya</taxon>
        <taxon>Ascomycota</taxon>
        <taxon>Pezizomycotina</taxon>
        <taxon>Sordariomycetes</taxon>
        <taxon>Sordariomycetidae</taxon>
        <taxon>Sordariales</taxon>
        <taxon>Chaetomiaceae</taxon>
        <taxon>Trichocladium</taxon>
    </lineage>
</organism>
<gene>
    <name evidence="2" type="ORF">BT67DRAFT_58126</name>
</gene>
<proteinExistence type="predicted"/>
<reference evidence="2" key="1">
    <citation type="journal article" date="2023" name="Mol. Phylogenet. Evol.">
        <title>Genome-scale phylogeny and comparative genomics of the fungal order Sordariales.</title>
        <authorList>
            <person name="Hensen N."/>
            <person name="Bonometti L."/>
            <person name="Westerberg I."/>
            <person name="Brannstrom I.O."/>
            <person name="Guillou S."/>
            <person name="Cros-Aarteil S."/>
            <person name="Calhoun S."/>
            <person name="Haridas S."/>
            <person name="Kuo A."/>
            <person name="Mondo S."/>
            <person name="Pangilinan J."/>
            <person name="Riley R."/>
            <person name="LaButti K."/>
            <person name="Andreopoulos B."/>
            <person name="Lipzen A."/>
            <person name="Chen C."/>
            <person name="Yan M."/>
            <person name="Daum C."/>
            <person name="Ng V."/>
            <person name="Clum A."/>
            <person name="Steindorff A."/>
            <person name="Ohm R.A."/>
            <person name="Martin F."/>
            <person name="Silar P."/>
            <person name="Natvig D.O."/>
            <person name="Lalanne C."/>
            <person name="Gautier V."/>
            <person name="Ament-Velasquez S.L."/>
            <person name="Kruys A."/>
            <person name="Hutchinson M.I."/>
            <person name="Powell A.J."/>
            <person name="Barry K."/>
            <person name="Miller A.N."/>
            <person name="Grigoriev I.V."/>
            <person name="Debuchy R."/>
            <person name="Gladieux P."/>
            <person name="Hiltunen Thoren M."/>
            <person name="Johannesson H."/>
        </authorList>
    </citation>
    <scope>NUCLEOTIDE SEQUENCE</scope>
    <source>
        <strain evidence="2">CBS 123565</strain>
    </source>
</reference>
<protein>
    <submittedName>
        <fullName evidence="2">Uncharacterized protein</fullName>
    </submittedName>
</protein>
<dbReference type="Proteomes" id="UP001304895">
    <property type="component" value="Unassembled WGS sequence"/>
</dbReference>
<comment type="caution">
    <text evidence="2">The sequence shown here is derived from an EMBL/GenBank/DDBJ whole genome shotgun (WGS) entry which is preliminary data.</text>
</comment>
<feature type="region of interest" description="Disordered" evidence="1">
    <location>
        <begin position="45"/>
        <end position="160"/>
    </location>
</feature>
<evidence type="ECO:0000313" key="3">
    <source>
        <dbReference type="Proteomes" id="UP001304895"/>
    </source>
</evidence>
<evidence type="ECO:0000313" key="2">
    <source>
        <dbReference type="EMBL" id="KAK4133165.1"/>
    </source>
</evidence>